<evidence type="ECO:0008006" key="2">
    <source>
        <dbReference type="Google" id="ProtNLM"/>
    </source>
</evidence>
<proteinExistence type="predicted"/>
<protein>
    <recommendedName>
        <fullName evidence="2">Lipoprotein</fullName>
    </recommendedName>
</protein>
<accession>A0A6S6SIQ5</accession>
<reference evidence="1" key="1">
    <citation type="submission" date="2020-01" db="EMBL/GenBank/DDBJ databases">
        <authorList>
            <person name="Meier V. D."/>
            <person name="Meier V D."/>
        </authorList>
    </citation>
    <scope>NUCLEOTIDE SEQUENCE</scope>
    <source>
        <strain evidence="1">HLG_WM_MAG_06</strain>
    </source>
</reference>
<dbReference type="AlphaFoldDB" id="A0A6S6SIQ5"/>
<dbReference type="PROSITE" id="PS51257">
    <property type="entry name" value="PROKAR_LIPOPROTEIN"/>
    <property type="match status" value="1"/>
</dbReference>
<name>A0A6S6SIQ5_9BACT</name>
<organism evidence="1">
    <name type="scientific">uncultured Sulfurovum sp</name>
    <dbReference type="NCBI Taxonomy" id="269237"/>
    <lineage>
        <taxon>Bacteria</taxon>
        <taxon>Pseudomonadati</taxon>
        <taxon>Campylobacterota</taxon>
        <taxon>Epsilonproteobacteria</taxon>
        <taxon>Campylobacterales</taxon>
        <taxon>Sulfurovaceae</taxon>
        <taxon>Sulfurovum</taxon>
        <taxon>environmental samples</taxon>
    </lineage>
</organism>
<sequence length="258" mass="29038">MNKILKTTSLLTALLFTGCVSDMSHMLGSNLNEETQQSVLFKTNQVHFMNSLKKTSSIEERNTYLDEFILKSDMQCLNYLNNPLKKTEVDSSKNSLYMSLFDTVSGLFGMSLVTNTAKAVFLDGDNESVEDQRAYANALSPEIRKGVELGRSRYAKMMMQKKPLDLKTYTSNHLEEDTLKYDKQCNDAYGLIEINRALKEMQAAVHTHTVPATPILNIDPKAIKDKVAAVSKEVEDKKAVKEQLELNTTKVVPTQLKL</sequence>
<dbReference type="EMBL" id="CACVAP010000052">
    <property type="protein sequence ID" value="CAA6807226.1"/>
    <property type="molecule type" value="Genomic_DNA"/>
</dbReference>
<gene>
    <name evidence="1" type="ORF">HELGO_WM15904</name>
</gene>
<evidence type="ECO:0000313" key="1">
    <source>
        <dbReference type="EMBL" id="CAA6807226.1"/>
    </source>
</evidence>